<protein>
    <submittedName>
        <fullName evidence="1">Aspartate/glutamate racemase</fullName>
    </submittedName>
</protein>
<reference evidence="1 2" key="1">
    <citation type="submission" date="2020-08" db="EMBL/GenBank/DDBJ databases">
        <title>The Agave Microbiome: Exploring the role of microbial communities in plant adaptations to desert environments.</title>
        <authorList>
            <person name="Partida-Martinez L.P."/>
        </authorList>
    </citation>
    <scope>NUCLEOTIDE SEQUENCE [LARGE SCALE GENOMIC DNA]</scope>
    <source>
        <strain evidence="1 2">AT3.2</strain>
    </source>
</reference>
<gene>
    <name evidence="1" type="ORF">HD842_003655</name>
</gene>
<comment type="caution">
    <text evidence="1">The sequence shown here is derived from an EMBL/GenBank/DDBJ whole genome shotgun (WGS) entry which is preliminary data.</text>
</comment>
<name>A0A7W9X2W4_9BURK</name>
<dbReference type="InterPro" id="IPR015942">
    <property type="entry name" value="Asp/Glu/hydantoin_racemase"/>
</dbReference>
<dbReference type="AlphaFoldDB" id="A0A7W9X2W4"/>
<evidence type="ECO:0000313" key="1">
    <source>
        <dbReference type="EMBL" id="MBB6135488.1"/>
    </source>
</evidence>
<sequence>MPATLSPAARPAPRIALIHALSHSVEPINAFMAEQWPEATRMNLLDDSLSADLARSGRGLDAAMHKRFADLADYALGSGAEAILFTCSAFGPCIEAVAQRYPHIPVLKPNQAMIADAEAGQAAGPVGLIATFGPTLASMPPEFPARVALRCALAEGALDALNRGDVDLHDELIADSARRLIDDGCATISLAQFSMARAHDACVRAAGAPVLTTVHSAVHELKRRLAQQAP</sequence>
<dbReference type="GO" id="GO:0047661">
    <property type="term" value="F:amino-acid racemase activity"/>
    <property type="evidence" value="ECO:0007669"/>
    <property type="project" value="InterPro"/>
</dbReference>
<dbReference type="Proteomes" id="UP000540787">
    <property type="component" value="Unassembled WGS sequence"/>
</dbReference>
<keyword evidence="2" id="KW-1185">Reference proteome</keyword>
<dbReference type="RefSeq" id="WP_183556156.1">
    <property type="nucleotide sequence ID" value="NZ_JACHBX010000004.1"/>
</dbReference>
<organism evidence="1 2">
    <name type="scientific">Massilia aurea</name>
    <dbReference type="NCBI Taxonomy" id="373040"/>
    <lineage>
        <taxon>Bacteria</taxon>
        <taxon>Pseudomonadati</taxon>
        <taxon>Pseudomonadota</taxon>
        <taxon>Betaproteobacteria</taxon>
        <taxon>Burkholderiales</taxon>
        <taxon>Oxalobacteraceae</taxon>
        <taxon>Telluria group</taxon>
        <taxon>Massilia</taxon>
    </lineage>
</organism>
<accession>A0A7W9X2W4</accession>
<dbReference type="EMBL" id="JACHBX010000004">
    <property type="protein sequence ID" value="MBB6135488.1"/>
    <property type="molecule type" value="Genomic_DNA"/>
</dbReference>
<proteinExistence type="predicted"/>
<dbReference type="Pfam" id="PF01177">
    <property type="entry name" value="Asp_Glu_race"/>
    <property type="match status" value="1"/>
</dbReference>
<evidence type="ECO:0000313" key="2">
    <source>
        <dbReference type="Proteomes" id="UP000540787"/>
    </source>
</evidence>